<dbReference type="PANTHER" id="PTHR30097">
    <property type="entry name" value="CATION EFFLUX SYSTEM PROTEIN CUSB"/>
    <property type="match status" value="1"/>
</dbReference>
<feature type="transmembrane region" description="Helical" evidence="3">
    <location>
        <begin position="190"/>
        <end position="209"/>
    </location>
</feature>
<keyword evidence="4" id="KW-0732">Signal</keyword>
<feature type="region of interest" description="Disordered" evidence="2">
    <location>
        <begin position="133"/>
        <end position="184"/>
    </location>
</feature>
<dbReference type="GO" id="GO:0060003">
    <property type="term" value="P:copper ion export"/>
    <property type="evidence" value="ECO:0007669"/>
    <property type="project" value="TreeGrafter"/>
</dbReference>
<dbReference type="GO" id="GO:0015679">
    <property type="term" value="P:plasma membrane copper ion transport"/>
    <property type="evidence" value="ECO:0007669"/>
    <property type="project" value="TreeGrafter"/>
</dbReference>
<dbReference type="PANTHER" id="PTHR30097:SF4">
    <property type="entry name" value="SLR6042 PROTEIN"/>
    <property type="match status" value="1"/>
</dbReference>
<dbReference type="InterPro" id="IPR051909">
    <property type="entry name" value="MFP_Cation_Efflux"/>
</dbReference>
<feature type="signal peptide" evidence="4">
    <location>
        <begin position="1"/>
        <end position="24"/>
    </location>
</feature>
<accession>A0A0C1YL04</accession>
<evidence type="ECO:0000256" key="3">
    <source>
        <dbReference type="SAM" id="Phobius"/>
    </source>
</evidence>
<keyword evidence="3" id="KW-0812">Transmembrane</keyword>
<reference evidence="6" key="2">
    <citation type="journal article" date="2015" name="Genome Announc.">
        <title>Draft Genome Sequence of Filamentous Marine Cyanobacterium Lyngbya confervoides Strain BDU141951.</title>
        <authorList>
            <person name="Chandrababunaidu M.M."/>
            <person name="Sen D."/>
            <person name="Tripathy S."/>
        </authorList>
    </citation>
    <scope>NUCLEOTIDE SEQUENCE</scope>
    <source>
        <strain evidence="6">BDU141951</strain>
    </source>
</reference>
<sequence>MKRLPLLSSVLAVSLAVSAPAALAHVGHGDEFQAEGGVDRVEVNAETDPLLGIQVAPIETAADGSGAVMIPVAALVEDGDRQLVFVLYENFYEPVPVTTGATVGEMVEILEGLSVGEQLVTQGSLSLYAESRKTQTAEAESEAAATTSEAPAEAEAAAEAPEVEATEMETSEAAETPAETSEASGGFPKMLLAVLGGGVGLAVGAVVLTRQK</sequence>
<evidence type="ECO:0000259" key="5">
    <source>
        <dbReference type="Pfam" id="PF25975"/>
    </source>
</evidence>
<feature type="chain" id="PRO_5043624058" evidence="4">
    <location>
        <begin position="25"/>
        <end position="212"/>
    </location>
</feature>
<organism evidence="6">
    <name type="scientific">Lyngbya confervoides BDU141951</name>
    <dbReference type="NCBI Taxonomy" id="1574623"/>
    <lineage>
        <taxon>Bacteria</taxon>
        <taxon>Bacillati</taxon>
        <taxon>Cyanobacteriota</taxon>
        <taxon>Cyanophyceae</taxon>
        <taxon>Oscillatoriophycideae</taxon>
        <taxon>Oscillatoriales</taxon>
        <taxon>Microcoleaceae</taxon>
        <taxon>Lyngbya</taxon>
    </lineage>
</organism>
<dbReference type="InterPro" id="IPR058649">
    <property type="entry name" value="CzcB_C"/>
</dbReference>
<dbReference type="GO" id="GO:0030313">
    <property type="term" value="C:cell envelope"/>
    <property type="evidence" value="ECO:0007669"/>
    <property type="project" value="TreeGrafter"/>
</dbReference>
<dbReference type="AlphaFoldDB" id="A0A0C1YL04"/>
<evidence type="ECO:0000256" key="4">
    <source>
        <dbReference type="SAM" id="SignalP"/>
    </source>
</evidence>
<feature type="domain" description="CzcB-like C-terminal circularly permuted SH3-like" evidence="5">
    <location>
        <begin position="68"/>
        <end position="125"/>
    </location>
</feature>
<keyword evidence="3" id="KW-1133">Transmembrane helix</keyword>
<reference evidence="6" key="3">
    <citation type="submission" date="2020-02" db="EMBL/GenBank/DDBJ databases">
        <authorList>
            <person name="Sarangi A.N."/>
            <person name="Ghosh S."/>
            <person name="Mukherjee M."/>
            <person name="Tripathy S."/>
        </authorList>
    </citation>
    <scope>NUCLEOTIDE SEQUENCE</scope>
    <source>
        <strain evidence="6">BDU141951</strain>
    </source>
</reference>
<name>A0A0C1YL04_9CYAN</name>
<protein>
    <submittedName>
        <fullName evidence="6">Cobalt transporter</fullName>
    </submittedName>
</protein>
<comment type="caution">
    <text evidence="6">The sequence shown here is derived from an EMBL/GenBank/DDBJ whole genome shotgun (WGS) entry which is preliminary data.</text>
</comment>
<feature type="compositionally biased region" description="Low complexity" evidence="2">
    <location>
        <begin position="173"/>
        <end position="184"/>
    </location>
</feature>
<gene>
    <name evidence="6" type="ORF">QQ91_024010</name>
</gene>
<feature type="compositionally biased region" description="Low complexity" evidence="2">
    <location>
        <begin position="136"/>
        <end position="160"/>
    </location>
</feature>
<reference evidence="6" key="1">
    <citation type="submission" date="2014-11" db="EMBL/GenBank/DDBJ databases">
        <authorList>
            <person name="Malar M.C."/>
            <person name="Sen D."/>
            <person name="Tripathy S."/>
        </authorList>
    </citation>
    <scope>NUCLEOTIDE SEQUENCE</scope>
    <source>
        <strain evidence="6">BDU141951</strain>
    </source>
</reference>
<dbReference type="Pfam" id="PF25975">
    <property type="entry name" value="CzcB_C"/>
    <property type="match status" value="1"/>
</dbReference>
<evidence type="ECO:0000256" key="2">
    <source>
        <dbReference type="SAM" id="MobiDB-lite"/>
    </source>
</evidence>
<proteinExistence type="predicted"/>
<dbReference type="EMBL" id="JTHE02000003">
    <property type="protein sequence ID" value="NEV70158.1"/>
    <property type="molecule type" value="Genomic_DNA"/>
</dbReference>
<evidence type="ECO:0000256" key="1">
    <source>
        <dbReference type="ARBA" id="ARBA00022448"/>
    </source>
</evidence>
<keyword evidence="3" id="KW-0472">Membrane</keyword>
<dbReference type="Gene3D" id="2.40.420.20">
    <property type="match status" value="1"/>
</dbReference>
<feature type="compositionally biased region" description="Acidic residues" evidence="2">
    <location>
        <begin position="161"/>
        <end position="172"/>
    </location>
</feature>
<keyword evidence="1" id="KW-0813">Transport</keyword>
<evidence type="ECO:0000313" key="6">
    <source>
        <dbReference type="EMBL" id="NEV70158.1"/>
    </source>
</evidence>